<organism evidence="1 2">
    <name type="scientific">Rubroshorea leprosula</name>
    <dbReference type="NCBI Taxonomy" id="152421"/>
    <lineage>
        <taxon>Eukaryota</taxon>
        <taxon>Viridiplantae</taxon>
        <taxon>Streptophyta</taxon>
        <taxon>Embryophyta</taxon>
        <taxon>Tracheophyta</taxon>
        <taxon>Spermatophyta</taxon>
        <taxon>Magnoliopsida</taxon>
        <taxon>eudicotyledons</taxon>
        <taxon>Gunneridae</taxon>
        <taxon>Pentapetalae</taxon>
        <taxon>rosids</taxon>
        <taxon>malvids</taxon>
        <taxon>Malvales</taxon>
        <taxon>Dipterocarpaceae</taxon>
        <taxon>Rubroshorea</taxon>
    </lineage>
</organism>
<reference evidence="1 2" key="1">
    <citation type="journal article" date="2021" name="Commun. Biol.">
        <title>The genome of Shorea leprosula (Dipterocarpaceae) highlights the ecological relevance of drought in aseasonal tropical rainforests.</title>
        <authorList>
            <person name="Ng K.K.S."/>
            <person name="Kobayashi M.J."/>
            <person name="Fawcett J.A."/>
            <person name="Hatakeyama M."/>
            <person name="Paape T."/>
            <person name="Ng C.H."/>
            <person name="Ang C.C."/>
            <person name="Tnah L.H."/>
            <person name="Lee C.T."/>
            <person name="Nishiyama T."/>
            <person name="Sese J."/>
            <person name="O'Brien M.J."/>
            <person name="Copetti D."/>
            <person name="Mohd Noor M.I."/>
            <person name="Ong R.C."/>
            <person name="Putra M."/>
            <person name="Sireger I.Z."/>
            <person name="Indrioko S."/>
            <person name="Kosugi Y."/>
            <person name="Izuno A."/>
            <person name="Isagi Y."/>
            <person name="Lee S.L."/>
            <person name="Shimizu K.K."/>
        </authorList>
    </citation>
    <scope>NUCLEOTIDE SEQUENCE [LARGE SCALE GENOMIC DNA]</scope>
    <source>
        <strain evidence="1">214</strain>
    </source>
</reference>
<dbReference type="AlphaFoldDB" id="A0AAV5M9P9"/>
<gene>
    <name evidence="1" type="ORF">SLEP1_g53244</name>
</gene>
<dbReference type="EMBL" id="BPVZ01000205">
    <property type="protein sequence ID" value="GKV46245.1"/>
    <property type="molecule type" value="Genomic_DNA"/>
</dbReference>
<evidence type="ECO:0000313" key="1">
    <source>
        <dbReference type="EMBL" id="GKV46245.1"/>
    </source>
</evidence>
<proteinExistence type="predicted"/>
<dbReference type="Proteomes" id="UP001054252">
    <property type="component" value="Unassembled WGS sequence"/>
</dbReference>
<keyword evidence="2" id="KW-1185">Reference proteome</keyword>
<evidence type="ECO:0000313" key="2">
    <source>
        <dbReference type="Proteomes" id="UP001054252"/>
    </source>
</evidence>
<accession>A0AAV5M9P9</accession>
<protein>
    <submittedName>
        <fullName evidence="1">Uncharacterized protein</fullName>
    </submittedName>
</protein>
<sequence length="257" mass="27613">MLTVNSMFLLDGALTITATIGMILEFLGSLPLIIRHQAGSCYQNAWGEGGGFLWPVMGSSAEPKSKGIDAWVGYVGWFMSPAFMVAGLDCGLDELSEGCLVSLRSSATVKLLGCKDASMHFILGSMINALRKQRPSQQVLLGIYEKRKGLGGEGRSIGGVPSLITLKDWLPFVWLHVAVLAATLQPHLHFISISLQPHFINICSIVCCTLLLPCFGAALPSFHFAATCAAFFPFAASCATLTPQLQHSSLVLKLRIT</sequence>
<comment type="caution">
    <text evidence="1">The sequence shown here is derived from an EMBL/GenBank/DDBJ whole genome shotgun (WGS) entry which is preliminary data.</text>
</comment>
<name>A0AAV5M9P9_9ROSI</name>